<protein>
    <submittedName>
        <fullName evidence="1">Uncharacterized protein</fullName>
    </submittedName>
</protein>
<proteinExistence type="predicted"/>
<reference evidence="1 2" key="1">
    <citation type="submission" date="2018-03" db="EMBL/GenBank/DDBJ databases">
        <title>Genomic Encyclopedia of Archaeal and Bacterial Type Strains, Phase II (KMG-II): from individual species to whole genera.</title>
        <authorList>
            <person name="Goeker M."/>
        </authorList>
    </citation>
    <scope>NUCLEOTIDE SEQUENCE [LARGE SCALE GENOMIC DNA]</scope>
    <source>
        <strain evidence="1 2">DSM 24859</strain>
    </source>
</reference>
<dbReference type="EMBL" id="PYAW01000001">
    <property type="protein sequence ID" value="PSL50385.1"/>
    <property type="molecule type" value="Genomic_DNA"/>
</dbReference>
<evidence type="ECO:0000313" key="1">
    <source>
        <dbReference type="EMBL" id="PSL50385.1"/>
    </source>
</evidence>
<dbReference type="Proteomes" id="UP000240971">
    <property type="component" value="Unassembled WGS sequence"/>
</dbReference>
<sequence>MMFDNPISFGDKSNGELNSMVIFEFKRPCEIAHQKNKGDYRWEFSELIEPYFDDFLYPSDKKNYKGKHVIIKRETPKFGFVIIDVLPPLLEQFNIDKGWEKTPFGAFYKMESKKNLHIEVMTFSKLLEYAKNRHMPFFDKLFGK</sequence>
<gene>
    <name evidence="1" type="ORF">CLV51_1011730</name>
</gene>
<keyword evidence="2" id="KW-1185">Reference proteome</keyword>
<organism evidence="1 2">
    <name type="scientific">Chitinophaga niastensis</name>
    <dbReference type="NCBI Taxonomy" id="536980"/>
    <lineage>
        <taxon>Bacteria</taxon>
        <taxon>Pseudomonadati</taxon>
        <taxon>Bacteroidota</taxon>
        <taxon>Chitinophagia</taxon>
        <taxon>Chitinophagales</taxon>
        <taxon>Chitinophagaceae</taxon>
        <taxon>Chitinophaga</taxon>
    </lineage>
</organism>
<evidence type="ECO:0000313" key="2">
    <source>
        <dbReference type="Proteomes" id="UP000240971"/>
    </source>
</evidence>
<dbReference type="AlphaFoldDB" id="A0A2P8HW33"/>
<comment type="caution">
    <text evidence="1">The sequence shown here is derived from an EMBL/GenBank/DDBJ whole genome shotgun (WGS) entry which is preliminary data.</text>
</comment>
<accession>A0A2P8HW33</accession>
<name>A0A2P8HW33_CHINA</name>